<feature type="domain" description="Isopenicillin N synthase-like Fe(2+) 2OG dioxygenase" evidence="1">
    <location>
        <begin position="56"/>
        <end position="148"/>
    </location>
</feature>
<organism evidence="2 3">
    <name type="scientific">Capsicum baccatum</name>
    <name type="common">Peruvian pepper</name>
    <dbReference type="NCBI Taxonomy" id="33114"/>
    <lineage>
        <taxon>Eukaryota</taxon>
        <taxon>Viridiplantae</taxon>
        <taxon>Streptophyta</taxon>
        <taxon>Embryophyta</taxon>
        <taxon>Tracheophyta</taxon>
        <taxon>Spermatophyta</taxon>
        <taxon>Magnoliopsida</taxon>
        <taxon>eudicotyledons</taxon>
        <taxon>Gunneridae</taxon>
        <taxon>Pentapetalae</taxon>
        <taxon>asterids</taxon>
        <taxon>lamiids</taxon>
        <taxon>Solanales</taxon>
        <taxon>Solanaceae</taxon>
        <taxon>Solanoideae</taxon>
        <taxon>Capsiceae</taxon>
        <taxon>Capsicum</taxon>
    </lineage>
</organism>
<protein>
    <recommendedName>
        <fullName evidence="1">Isopenicillin N synthase-like Fe(2+) 2OG dioxygenase domain-containing protein</fullName>
    </recommendedName>
</protein>
<dbReference type="PANTHER" id="PTHR47990">
    <property type="entry name" value="2-OXOGLUTARATE (2OG) AND FE(II)-DEPENDENT OXYGENASE SUPERFAMILY PROTEIN-RELATED"/>
    <property type="match status" value="1"/>
</dbReference>
<accession>A0A2G2XLN5</accession>
<dbReference type="SUPFAM" id="SSF51197">
    <property type="entry name" value="Clavaminate synthase-like"/>
    <property type="match status" value="1"/>
</dbReference>
<evidence type="ECO:0000313" key="2">
    <source>
        <dbReference type="EMBL" id="PHT58271.1"/>
    </source>
</evidence>
<dbReference type="EMBL" id="MLFT02000001">
    <property type="protein sequence ID" value="PHT58271.1"/>
    <property type="molecule type" value="Genomic_DNA"/>
</dbReference>
<dbReference type="AlphaFoldDB" id="A0A2G2XLN5"/>
<sequence>MLPDHGDSQFCDLVHGYAKGLSEFDEMIRKMIFEKLGIFEKYWDEHKNSTSSLLGMLHYRVPKDDETNVGLPAHTDKLITTILSQHQIGVGGLQIMKKNGEWIDVEYSSPHSFIFLVSDILTAITNGRLPCPYHRVNMGNRERYSIGFSSIAKQGYIIKVAEELIDEHHPLLYKPFDALKFFQYCLSRDHKDGAPTLEGFCGV</sequence>
<dbReference type="InterPro" id="IPR027443">
    <property type="entry name" value="IPNS-like_sf"/>
</dbReference>
<gene>
    <name evidence="2" type="ORF">CQW23_00634</name>
</gene>
<evidence type="ECO:0000259" key="1">
    <source>
        <dbReference type="Pfam" id="PF03171"/>
    </source>
</evidence>
<keyword evidence="3" id="KW-1185">Reference proteome</keyword>
<dbReference type="InterPro" id="IPR050231">
    <property type="entry name" value="Iron_ascorbate_oxido_reductase"/>
</dbReference>
<dbReference type="Proteomes" id="UP000224567">
    <property type="component" value="Unassembled WGS sequence"/>
</dbReference>
<dbReference type="InterPro" id="IPR044861">
    <property type="entry name" value="IPNS-like_FE2OG_OXY"/>
</dbReference>
<dbReference type="Gene3D" id="2.60.120.330">
    <property type="entry name" value="B-lactam Antibiotic, Isopenicillin N Synthase, Chain"/>
    <property type="match status" value="1"/>
</dbReference>
<evidence type="ECO:0000313" key="3">
    <source>
        <dbReference type="Proteomes" id="UP000224567"/>
    </source>
</evidence>
<reference evidence="2 3" key="1">
    <citation type="journal article" date="2017" name="Genome Biol.">
        <title>New reference genome sequences of hot pepper reveal the massive evolution of plant disease-resistance genes by retroduplication.</title>
        <authorList>
            <person name="Kim S."/>
            <person name="Park J."/>
            <person name="Yeom S.I."/>
            <person name="Kim Y.M."/>
            <person name="Seo E."/>
            <person name="Kim K.T."/>
            <person name="Kim M.S."/>
            <person name="Lee J.M."/>
            <person name="Cheong K."/>
            <person name="Shin H.S."/>
            <person name="Kim S.B."/>
            <person name="Han K."/>
            <person name="Lee J."/>
            <person name="Park M."/>
            <person name="Lee H.A."/>
            <person name="Lee H.Y."/>
            <person name="Lee Y."/>
            <person name="Oh S."/>
            <person name="Lee J.H."/>
            <person name="Choi E."/>
            <person name="Choi E."/>
            <person name="Lee S.E."/>
            <person name="Jeon J."/>
            <person name="Kim H."/>
            <person name="Choi G."/>
            <person name="Song H."/>
            <person name="Lee J."/>
            <person name="Lee S.C."/>
            <person name="Kwon J.K."/>
            <person name="Lee H.Y."/>
            <person name="Koo N."/>
            <person name="Hong Y."/>
            <person name="Kim R.W."/>
            <person name="Kang W.H."/>
            <person name="Huh J.H."/>
            <person name="Kang B.C."/>
            <person name="Yang T.J."/>
            <person name="Lee Y.H."/>
            <person name="Bennetzen J.L."/>
            <person name="Choi D."/>
        </authorList>
    </citation>
    <scope>NUCLEOTIDE SEQUENCE [LARGE SCALE GENOMIC DNA]</scope>
    <source>
        <strain evidence="3">cv. PBC81</strain>
    </source>
</reference>
<dbReference type="STRING" id="33114.A0A2G2XLN5"/>
<comment type="caution">
    <text evidence="2">The sequence shown here is derived from an EMBL/GenBank/DDBJ whole genome shotgun (WGS) entry which is preliminary data.</text>
</comment>
<proteinExistence type="predicted"/>
<dbReference type="Pfam" id="PF03171">
    <property type="entry name" value="2OG-FeII_Oxy"/>
    <property type="match status" value="1"/>
</dbReference>
<reference evidence="3" key="2">
    <citation type="journal article" date="2017" name="J. Anim. Genet.">
        <title>Multiple reference genome sequences of hot pepper reveal the massive evolution of plant disease resistance genes by retroduplication.</title>
        <authorList>
            <person name="Kim S."/>
            <person name="Park J."/>
            <person name="Yeom S.-I."/>
            <person name="Kim Y.-M."/>
            <person name="Seo E."/>
            <person name="Kim K.-T."/>
            <person name="Kim M.-S."/>
            <person name="Lee J.M."/>
            <person name="Cheong K."/>
            <person name="Shin H.-S."/>
            <person name="Kim S.-B."/>
            <person name="Han K."/>
            <person name="Lee J."/>
            <person name="Park M."/>
            <person name="Lee H.-A."/>
            <person name="Lee H.-Y."/>
            <person name="Lee Y."/>
            <person name="Oh S."/>
            <person name="Lee J.H."/>
            <person name="Choi E."/>
            <person name="Choi E."/>
            <person name="Lee S.E."/>
            <person name="Jeon J."/>
            <person name="Kim H."/>
            <person name="Choi G."/>
            <person name="Song H."/>
            <person name="Lee J."/>
            <person name="Lee S.-C."/>
            <person name="Kwon J.-K."/>
            <person name="Lee H.-Y."/>
            <person name="Koo N."/>
            <person name="Hong Y."/>
            <person name="Kim R.W."/>
            <person name="Kang W.-H."/>
            <person name="Huh J.H."/>
            <person name="Kang B.-C."/>
            <person name="Yang T.-J."/>
            <person name="Lee Y.-H."/>
            <person name="Bennetzen J.L."/>
            <person name="Choi D."/>
        </authorList>
    </citation>
    <scope>NUCLEOTIDE SEQUENCE [LARGE SCALE GENOMIC DNA]</scope>
    <source>
        <strain evidence="3">cv. PBC81</strain>
    </source>
</reference>
<dbReference type="OrthoDB" id="288590at2759"/>
<name>A0A2G2XLN5_CAPBA</name>